<name>A0A1D7W479_BREAU</name>
<keyword evidence="1 2" id="KW-0378">Hydrolase</keyword>
<evidence type="ECO:0000313" key="3">
    <source>
        <dbReference type="Proteomes" id="UP000094793"/>
    </source>
</evidence>
<dbReference type="PANTHER" id="PTHR43316:SF8">
    <property type="entry name" value="HAD FAMILY HYDROLASE"/>
    <property type="match status" value="1"/>
</dbReference>
<dbReference type="PANTHER" id="PTHR43316">
    <property type="entry name" value="HYDROLASE, HALOACID DELAHOGENASE-RELATED"/>
    <property type="match status" value="1"/>
</dbReference>
<dbReference type="PATRIC" id="fig|1703.10.peg.2122"/>
<evidence type="ECO:0000313" key="2">
    <source>
        <dbReference type="EMBL" id="AOP53760.1"/>
    </source>
</evidence>
<accession>A0A1D7W479</accession>
<protein>
    <submittedName>
        <fullName evidence="2">HAD-superfamily hydrolase, subfamily IA, variant 1</fullName>
    </submittedName>
</protein>
<dbReference type="InterPro" id="IPR036412">
    <property type="entry name" value="HAD-like_sf"/>
</dbReference>
<proteinExistence type="predicted"/>
<dbReference type="NCBIfam" id="TIGR01549">
    <property type="entry name" value="HAD-SF-IA-v1"/>
    <property type="match status" value="1"/>
</dbReference>
<dbReference type="AlphaFoldDB" id="A0A1D7W479"/>
<dbReference type="EMBL" id="CP017150">
    <property type="protein sequence ID" value="AOP53760.1"/>
    <property type="molecule type" value="Genomic_DNA"/>
</dbReference>
<dbReference type="GO" id="GO:0016787">
    <property type="term" value="F:hydrolase activity"/>
    <property type="evidence" value="ECO:0007669"/>
    <property type="project" value="UniProtKB-KW"/>
</dbReference>
<organism evidence="2 3">
    <name type="scientific">Brevibacterium aurantiacum</name>
    <dbReference type="NCBI Taxonomy" id="273384"/>
    <lineage>
        <taxon>Bacteria</taxon>
        <taxon>Bacillati</taxon>
        <taxon>Actinomycetota</taxon>
        <taxon>Actinomycetes</taxon>
        <taxon>Micrococcales</taxon>
        <taxon>Brevibacteriaceae</taxon>
        <taxon>Brevibacterium</taxon>
    </lineage>
</organism>
<dbReference type="InterPro" id="IPR023214">
    <property type="entry name" value="HAD_sf"/>
</dbReference>
<dbReference type="Pfam" id="PF00702">
    <property type="entry name" value="Hydrolase"/>
    <property type="match status" value="1"/>
</dbReference>
<dbReference type="Proteomes" id="UP000094793">
    <property type="component" value="Chromosome"/>
</dbReference>
<dbReference type="InterPro" id="IPR006439">
    <property type="entry name" value="HAD-SF_hydro_IA"/>
</dbReference>
<dbReference type="InterPro" id="IPR051540">
    <property type="entry name" value="S-2-haloacid_dehalogenase"/>
</dbReference>
<sequence length="168" mass="18290">MTLMAQLGSIIERGLDHRQVWSELGVKPAVRAQIEAVDLYPDALPCLQYAKSCGFTIGIAGNQPDGAIEQLSGLGFDADFVASSSEWEVEKPSPIFFEKVIAAARVAAETILYVGDRLDNDFLPARQNGMKAALLMRGPWAHITALHADKPTADLQLASLDQLRELLE</sequence>
<gene>
    <name evidence="2" type="ORF">BLSMQ_2054</name>
</gene>
<dbReference type="SUPFAM" id="SSF56784">
    <property type="entry name" value="HAD-like"/>
    <property type="match status" value="1"/>
</dbReference>
<evidence type="ECO:0000256" key="1">
    <source>
        <dbReference type="ARBA" id="ARBA00022801"/>
    </source>
</evidence>
<reference evidence="3" key="1">
    <citation type="submission" date="2016-09" db="EMBL/GenBank/DDBJ databases">
        <title>Complete Genome Sequence of Brevibacterium linens SMQ-1335.</title>
        <authorList>
            <person name="de Melo A.G."/>
            <person name="Labrie S.J."/>
            <person name="Dumaresq J."/>
            <person name="Roberts R.J."/>
            <person name="Tremblay D.M."/>
            <person name="Moineau S."/>
        </authorList>
    </citation>
    <scope>NUCLEOTIDE SEQUENCE [LARGE SCALE GENOMIC DNA]</scope>
    <source>
        <strain evidence="3">SMQ-1335</strain>
    </source>
</reference>
<dbReference type="Gene3D" id="3.40.50.1000">
    <property type="entry name" value="HAD superfamily/HAD-like"/>
    <property type="match status" value="1"/>
</dbReference>
<dbReference type="KEGG" id="blin:BLSMQ_2054"/>